<protein>
    <submittedName>
        <fullName evidence="2">Uncharacterized protein</fullName>
    </submittedName>
</protein>
<evidence type="ECO:0000313" key="3">
    <source>
        <dbReference type="Proteomes" id="UP000008866"/>
    </source>
</evidence>
<accession>D4AVG3</accession>
<dbReference type="RefSeq" id="XP_003013725.1">
    <property type="nucleotide sequence ID" value="XM_003013679.1"/>
</dbReference>
<comment type="caution">
    <text evidence="2">The sequence shown here is derived from an EMBL/GenBank/DDBJ whole genome shotgun (WGS) entry which is preliminary data.</text>
</comment>
<dbReference type="Proteomes" id="UP000008866">
    <property type="component" value="Unassembled WGS sequence"/>
</dbReference>
<dbReference type="AlphaFoldDB" id="D4AVG3"/>
<gene>
    <name evidence="2" type="ORF">ARB_00176</name>
</gene>
<dbReference type="GeneID" id="9526915"/>
<evidence type="ECO:0000256" key="1">
    <source>
        <dbReference type="SAM" id="MobiDB-lite"/>
    </source>
</evidence>
<organism evidence="2 3">
    <name type="scientific">Arthroderma benhamiae (strain ATCC MYA-4681 / CBS 112371)</name>
    <name type="common">Trichophyton mentagrophytes</name>
    <dbReference type="NCBI Taxonomy" id="663331"/>
    <lineage>
        <taxon>Eukaryota</taxon>
        <taxon>Fungi</taxon>
        <taxon>Dikarya</taxon>
        <taxon>Ascomycota</taxon>
        <taxon>Pezizomycotina</taxon>
        <taxon>Eurotiomycetes</taxon>
        <taxon>Eurotiomycetidae</taxon>
        <taxon>Onygenales</taxon>
        <taxon>Arthrodermataceae</taxon>
        <taxon>Trichophyton</taxon>
    </lineage>
</organism>
<dbReference type="HOGENOM" id="CLU_2049120_0_0_1"/>
<keyword evidence="3" id="KW-1185">Reference proteome</keyword>
<proteinExistence type="predicted"/>
<feature type="region of interest" description="Disordered" evidence="1">
    <location>
        <begin position="61"/>
        <end position="120"/>
    </location>
</feature>
<sequence length="120" mass="13310">MQSCLLITSGDRQAPPASRSARDEAAPRPPASFCSASQPVIPSVNPPFRLFDPSGFRRSVIGAESSASGHAEKKNKKSQRRPGEDKKKKKTRSREQEKPGWLRSSDWTLDGPDWRPYSSD</sequence>
<reference evidence="3" key="1">
    <citation type="journal article" date="2011" name="Genome Biol.">
        <title>Comparative and functional genomics provide insights into the pathogenicity of dermatophytic fungi.</title>
        <authorList>
            <person name="Burmester A."/>
            <person name="Shelest E."/>
            <person name="Gloeckner G."/>
            <person name="Heddergott C."/>
            <person name="Schindler S."/>
            <person name="Staib P."/>
            <person name="Heidel A."/>
            <person name="Felder M."/>
            <person name="Petzold A."/>
            <person name="Szafranski K."/>
            <person name="Feuermann M."/>
            <person name="Pedruzzi I."/>
            <person name="Priebe S."/>
            <person name="Groth M."/>
            <person name="Winkler R."/>
            <person name="Li W."/>
            <person name="Kniemeyer O."/>
            <person name="Schroeckh V."/>
            <person name="Hertweck C."/>
            <person name="Hube B."/>
            <person name="White T.C."/>
            <person name="Platzer M."/>
            <person name="Guthke R."/>
            <person name="Heitman J."/>
            <person name="Woestemeyer J."/>
            <person name="Zipfel P.F."/>
            <person name="Monod M."/>
            <person name="Brakhage A.A."/>
        </authorList>
    </citation>
    <scope>NUCLEOTIDE SEQUENCE [LARGE SCALE GENOMIC DNA]</scope>
    <source>
        <strain evidence="3">ATCC MYA-4681 / CBS 112371</strain>
    </source>
</reference>
<name>D4AVG3_ARTBC</name>
<evidence type="ECO:0000313" key="2">
    <source>
        <dbReference type="EMBL" id="EFE33085.1"/>
    </source>
</evidence>
<dbReference type="KEGG" id="abe:ARB_00176"/>
<feature type="region of interest" description="Disordered" evidence="1">
    <location>
        <begin position="1"/>
        <end position="47"/>
    </location>
</feature>
<dbReference type="EMBL" id="ABSU01000012">
    <property type="protein sequence ID" value="EFE33085.1"/>
    <property type="molecule type" value="Genomic_DNA"/>
</dbReference>